<evidence type="ECO:0000313" key="4">
    <source>
        <dbReference type="Proteomes" id="UP001153069"/>
    </source>
</evidence>
<evidence type="ECO:0000256" key="2">
    <source>
        <dbReference type="SAM" id="Phobius"/>
    </source>
</evidence>
<name>A0A9N8HL82_9STRA</name>
<dbReference type="AlphaFoldDB" id="A0A9N8HL82"/>
<keyword evidence="2" id="KW-0812">Transmembrane</keyword>
<evidence type="ECO:0000256" key="1">
    <source>
        <dbReference type="SAM" id="MobiDB-lite"/>
    </source>
</evidence>
<reference evidence="3" key="1">
    <citation type="submission" date="2020-06" db="EMBL/GenBank/DDBJ databases">
        <authorList>
            <consortium name="Plant Systems Biology data submission"/>
        </authorList>
    </citation>
    <scope>NUCLEOTIDE SEQUENCE</scope>
    <source>
        <strain evidence="3">D6</strain>
    </source>
</reference>
<keyword evidence="4" id="KW-1185">Reference proteome</keyword>
<dbReference type="EMBL" id="CAICTM010000893">
    <property type="protein sequence ID" value="CAB9517961.1"/>
    <property type="molecule type" value="Genomic_DNA"/>
</dbReference>
<organism evidence="3 4">
    <name type="scientific">Seminavis robusta</name>
    <dbReference type="NCBI Taxonomy" id="568900"/>
    <lineage>
        <taxon>Eukaryota</taxon>
        <taxon>Sar</taxon>
        <taxon>Stramenopiles</taxon>
        <taxon>Ochrophyta</taxon>
        <taxon>Bacillariophyta</taxon>
        <taxon>Bacillariophyceae</taxon>
        <taxon>Bacillariophycidae</taxon>
        <taxon>Naviculales</taxon>
        <taxon>Naviculaceae</taxon>
        <taxon>Seminavis</taxon>
    </lineage>
</organism>
<keyword evidence="2" id="KW-1133">Transmembrane helix</keyword>
<keyword evidence="2" id="KW-0472">Membrane</keyword>
<dbReference type="Proteomes" id="UP001153069">
    <property type="component" value="Unassembled WGS sequence"/>
</dbReference>
<proteinExistence type="predicted"/>
<evidence type="ECO:0000313" key="3">
    <source>
        <dbReference type="EMBL" id="CAB9517961.1"/>
    </source>
</evidence>
<feature type="region of interest" description="Disordered" evidence="1">
    <location>
        <begin position="1"/>
        <end position="28"/>
    </location>
</feature>
<feature type="transmembrane region" description="Helical" evidence="2">
    <location>
        <begin position="35"/>
        <end position="57"/>
    </location>
</feature>
<comment type="caution">
    <text evidence="3">The sequence shown here is derived from an EMBL/GenBank/DDBJ whole genome shotgun (WGS) entry which is preliminary data.</text>
</comment>
<accession>A0A9N8HL82</accession>
<gene>
    <name evidence="3" type="ORF">SEMRO_895_G217260.1</name>
</gene>
<protein>
    <submittedName>
        <fullName evidence="3">Uncharacterized protein</fullName>
    </submittedName>
</protein>
<feature type="compositionally biased region" description="Basic and acidic residues" evidence="1">
    <location>
        <begin position="1"/>
        <end position="24"/>
    </location>
</feature>
<sequence>MWPWNEPEKKQKTEAPVKPVKPENDPSDCMPDPVYVSPVLAIASGAGIGMGVTAIAAPIQFLVRNGVAGGLYGLGLYSGMRFLHQEEPVPSYVCLLGWGAGFGSGWEAFIDHASKAKPQPWSTVAKAGATRSLLVMSLYVSFHTFLGDGKYSAHRDHKN</sequence>